<dbReference type="PANTHER" id="PTHR12616">
    <property type="entry name" value="VACUOLAR PROTEIN SORTING VPS41"/>
    <property type="match status" value="1"/>
</dbReference>
<dbReference type="GO" id="GO:0034058">
    <property type="term" value="P:endosomal vesicle fusion"/>
    <property type="evidence" value="ECO:0007669"/>
    <property type="project" value="TreeGrafter"/>
</dbReference>
<dbReference type="InterPro" id="IPR059070">
    <property type="entry name" value="TPR_VPS8_2"/>
</dbReference>
<gene>
    <name evidence="4" type="ORF">BT63DRAFT_395024</name>
</gene>
<dbReference type="GO" id="GO:0006623">
    <property type="term" value="P:protein targeting to vacuole"/>
    <property type="evidence" value="ECO:0007669"/>
    <property type="project" value="InterPro"/>
</dbReference>
<sequence>MTSKTEEPHRASEERSLDQDFLSPQLATSPGVDEVSDVESFTRTREDVDDVDDDEELEMAESGIDLPTPGYQTPPQVEIDDDGSTIRTPERVIEPDISVQGSLASSPGSARISSQNSTLRNTRRGSLQPFDRRFSGMFLTLPRVSSPSSGYRPGHSRQSSMASTIIPNQEADTPQPPWEVVRWSKLKKITGSVFSEMGKRNYGRPTGVAIGASIIIGTSKGLALVFDYHQNLTATIGLGTKAVECGAVTALAISADHTTIAVGHITGHIFTWEIARPAKPFLHVFPLPAEQVEDRRSDGHVTGSAVVHVGFLGTRHTALVSADNHGMAFSHLATRGLGSVARAVKTARVLGRYPPPTKSKEKPKRASSVLAFSPLPLGNIEHLTDGLGLTAMLTPYLLVVVSTTPIAETQFKAPRPKEIAPHSTLSGCLAWFPAVKLRRPDPDTGEEVSKTKLVYCWSNVLTILDVEAQKIEEKERPPVLHFRPRSRWRSEEAIVAVQWLSRSVLGILTISQRLIILEDKSLQVTDSFDLIQKHIFHQDIFSSQLKTAVESLDEGDESMHGVVADAFFMSFRAYKGRLFLLGFNDISIGTLSNWADRLVALLEGGEYIEAIRLAEAYYSGATDRITVGLPEDDDARHAMVQEKIIEIMTASLKYVFQTTNGTTNGEHSPQTRDELIQDLASATISSCLAIQDMDFLFEDVYDPFQEAGLESIFFNTLEPYILSQQVTAVPTEVFKSFVAQYNTDERAQQLENVICHLDVRLMDIDQTATICKRYQLYDALIYVWNQSIGEYVTPLIELLGLVKTILASEAEPSDNTFASAGKLFPYLAHTFTGKSYPSGNEMDEADAFRAKADVYGYIFSGKSTAWPPGSKTIFHTTDQLEEEPDYPYLTLILQFNAASFLSVLNEAFEDHFLNGANRDENGDVGPTTNGARDVRRLLTRQSILSILLDVMGDENFESDESIYLDMFIARNLPKFPQFIVLPGNILEKVLQRLCDYPSDELADDCQLSVEYLLSYYHPSDIARSTPMFREAGFFRVLKTIYRGAKLYAQLLQTCFEDLGDREAVFDCIGDCLRSGSDLNPKQIREVQAVILKNAQDLVSINNERAAQTVLACCPDLLEPILEALDEDSYARFMFLKNLLEKSDLSDSPWEEKLHKQFGEEYVRLMCTYEPSRVASYIDVLKTSDLRLSEVLPAIESSGAIDAAVVLLTRDGLVKDAMDRLKKHIQTLGSALAGLMNAVSQSPDVSNITEGVEDLLSDVQKYSKVGIWLCQGQTKAAQKERETKGKSTPKTLKKVVRESDLDLDELLWLDLVDTIVNLSKDISALSADLVTPDEFEATRSSITSSIRAAVQECFTALLTSTARPTLPSEDVVAPSKQPHPSFLVILRAFLTRAATSSPSLSDLRAVLGEIFQAYAYEERILNLANQFLDKDVFTHVDDAWLRRQKGWRPRGNTCEFCNKRVWGPGVGGAVWDQWQANVGRRDQARQLQRTLSTVSEASGRGKGKEATTPQLEEADVNPLSPDTEEEDGEGEQVPEKPDKPRPLVVFACRHVWHRDCLELTLEASQPAAGQARHDLRCPAAHHSEI</sequence>
<accession>A0A6A6USV4</accession>
<evidence type="ECO:0000259" key="2">
    <source>
        <dbReference type="Pfam" id="PF12816"/>
    </source>
</evidence>
<dbReference type="InterPro" id="IPR025941">
    <property type="entry name" value="Vps8_central_dom"/>
</dbReference>
<organism evidence="4 5">
    <name type="scientific">Microthyrium microscopicum</name>
    <dbReference type="NCBI Taxonomy" id="703497"/>
    <lineage>
        <taxon>Eukaryota</taxon>
        <taxon>Fungi</taxon>
        <taxon>Dikarya</taxon>
        <taxon>Ascomycota</taxon>
        <taxon>Pezizomycotina</taxon>
        <taxon>Dothideomycetes</taxon>
        <taxon>Dothideomycetes incertae sedis</taxon>
        <taxon>Microthyriales</taxon>
        <taxon>Microthyriaceae</taxon>
        <taxon>Microthyrium</taxon>
    </lineage>
</organism>
<dbReference type="GO" id="GO:0030897">
    <property type="term" value="C:HOPS complex"/>
    <property type="evidence" value="ECO:0007669"/>
    <property type="project" value="TreeGrafter"/>
</dbReference>
<keyword evidence="5" id="KW-1185">Reference proteome</keyword>
<proteinExistence type="predicted"/>
<feature type="compositionally biased region" description="Basic and acidic residues" evidence="1">
    <location>
        <begin position="1"/>
        <end position="18"/>
    </location>
</feature>
<name>A0A6A6USV4_9PEZI</name>
<evidence type="ECO:0000259" key="3">
    <source>
        <dbReference type="Pfam" id="PF25066"/>
    </source>
</evidence>
<feature type="region of interest" description="Disordered" evidence="1">
    <location>
        <begin position="1"/>
        <end position="83"/>
    </location>
</feature>
<dbReference type="Proteomes" id="UP000799302">
    <property type="component" value="Unassembled WGS sequence"/>
</dbReference>
<reference evidence="4" key="1">
    <citation type="journal article" date="2020" name="Stud. Mycol.">
        <title>101 Dothideomycetes genomes: a test case for predicting lifestyles and emergence of pathogens.</title>
        <authorList>
            <person name="Haridas S."/>
            <person name="Albert R."/>
            <person name="Binder M."/>
            <person name="Bloem J."/>
            <person name="Labutti K."/>
            <person name="Salamov A."/>
            <person name="Andreopoulos B."/>
            <person name="Baker S."/>
            <person name="Barry K."/>
            <person name="Bills G."/>
            <person name="Bluhm B."/>
            <person name="Cannon C."/>
            <person name="Castanera R."/>
            <person name="Culley D."/>
            <person name="Daum C."/>
            <person name="Ezra D."/>
            <person name="Gonzalez J."/>
            <person name="Henrissat B."/>
            <person name="Kuo A."/>
            <person name="Liang C."/>
            <person name="Lipzen A."/>
            <person name="Lutzoni F."/>
            <person name="Magnuson J."/>
            <person name="Mondo S."/>
            <person name="Nolan M."/>
            <person name="Ohm R."/>
            <person name="Pangilinan J."/>
            <person name="Park H.-J."/>
            <person name="Ramirez L."/>
            <person name="Alfaro M."/>
            <person name="Sun H."/>
            <person name="Tritt A."/>
            <person name="Yoshinaga Y."/>
            <person name="Zwiers L.-H."/>
            <person name="Turgeon B."/>
            <person name="Goodwin S."/>
            <person name="Spatafora J."/>
            <person name="Crous P."/>
            <person name="Grigoriev I."/>
        </authorList>
    </citation>
    <scope>NUCLEOTIDE SEQUENCE</scope>
    <source>
        <strain evidence="4">CBS 115976</strain>
    </source>
</reference>
<feature type="compositionally biased region" description="Polar residues" evidence="1">
    <location>
        <begin position="99"/>
        <end position="120"/>
    </location>
</feature>
<dbReference type="Pfam" id="PF23410">
    <property type="entry name" value="Beta-prop_VPS8"/>
    <property type="match status" value="1"/>
</dbReference>
<feature type="region of interest" description="Disordered" evidence="1">
    <location>
        <begin position="95"/>
        <end position="126"/>
    </location>
</feature>
<feature type="domain" description="Vacuolar protein sorting-associated protein 8 central" evidence="2">
    <location>
        <begin position="712"/>
        <end position="908"/>
    </location>
</feature>
<feature type="compositionally biased region" description="Acidic residues" evidence="1">
    <location>
        <begin position="1521"/>
        <end position="1531"/>
    </location>
</feature>
<feature type="domain" description="VPS8-like TPR-like repeats" evidence="3">
    <location>
        <begin position="1249"/>
        <end position="1439"/>
    </location>
</feature>
<evidence type="ECO:0000313" key="5">
    <source>
        <dbReference type="Proteomes" id="UP000799302"/>
    </source>
</evidence>
<feature type="region of interest" description="Disordered" evidence="1">
    <location>
        <begin position="1489"/>
        <end position="1538"/>
    </location>
</feature>
<dbReference type="GO" id="GO:0005770">
    <property type="term" value="C:late endosome"/>
    <property type="evidence" value="ECO:0007669"/>
    <property type="project" value="TreeGrafter"/>
</dbReference>
<dbReference type="Pfam" id="PF12816">
    <property type="entry name" value="TPR_Vps8"/>
    <property type="match status" value="1"/>
</dbReference>
<dbReference type="PANTHER" id="PTHR12616:SF8">
    <property type="entry name" value="VACUOLAR PROTEIN SORTING-ASSOCIATED PROTEIN 8 HOMOLOG"/>
    <property type="match status" value="1"/>
</dbReference>
<evidence type="ECO:0000256" key="1">
    <source>
        <dbReference type="SAM" id="MobiDB-lite"/>
    </source>
</evidence>
<evidence type="ECO:0000313" key="4">
    <source>
        <dbReference type="EMBL" id="KAF2674507.1"/>
    </source>
</evidence>
<protein>
    <submittedName>
        <fullName evidence="4">Uncharacterized protein</fullName>
    </submittedName>
</protein>
<dbReference type="EMBL" id="MU004230">
    <property type="protein sequence ID" value="KAF2674507.1"/>
    <property type="molecule type" value="Genomic_DNA"/>
</dbReference>
<dbReference type="InterPro" id="IPR045111">
    <property type="entry name" value="Vps41/Vps8"/>
</dbReference>
<dbReference type="Pfam" id="PF25066">
    <property type="entry name" value="TPR_VPS8_2"/>
    <property type="match status" value="1"/>
</dbReference>
<feature type="compositionally biased region" description="Acidic residues" evidence="1">
    <location>
        <begin position="47"/>
        <end position="59"/>
    </location>
</feature>
<dbReference type="OrthoDB" id="289913at2759"/>